<evidence type="ECO:0000256" key="4">
    <source>
        <dbReference type="RuleBase" id="RU004429"/>
    </source>
</evidence>
<evidence type="ECO:0000256" key="1">
    <source>
        <dbReference type="ARBA" id="ARBA00005698"/>
    </source>
</evidence>
<sequence length="200" mass="22408">MPIVEIAFYLFGAVLIGSALSVVTVGNPIYAVLFLVLSFFSAACIWMLLQAEFLSIVLVLVYVGAVMVLFLFVVMMLDVNVNPVREGFARYLPVGLLVALAMAAQMFMVIWTRGLENQLMPEPRPQGYSHTREVGEMLYTNYLFAFEIAAVLLLVAIVAAIALTHRRRPETKHQDPSQQVRIKREERVRLIKMASEGEEG</sequence>
<feature type="transmembrane region" description="Helical" evidence="4">
    <location>
        <begin position="6"/>
        <end position="23"/>
    </location>
</feature>
<comment type="function">
    <text evidence="4">NDH-1 shuttles electrons from NADH, via FMN and iron-sulfur (Fe-S) centers, to quinones in the respiratory chain. Couples the redox reaction to proton translocation (for every two electrons transferred, four hydrogen ions are translocated across the cytoplasmic membrane), and thus conserves the redox energy in a proton gradient.</text>
</comment>
<keyword evidence="4" id="KW-0472">Membrane</keyword>
<dbReference type="PANTHER" id="PTHR33269">
    <property type="entry name" value="NADH-UBIQUINONE OXIDOREDUCTASE CHAIN 6"/>
    <property type="match status" value="1"/>
</dbReference>
<comment type="subcellular location">
    <subcellularLocation>
        <location evidence="4">Cell membrane</location>
        <topology evidence="4">Multi-pass membrane protein</topology>
    </subcellularLocation>
</comment>
<comment type="catalytic activity">
    <reaction evidence="4">
        <text>a quinone + NADH + 5 H(+)(in) = a quinol + NAD(+) + 4 H(+)(out)</text>
        <dbReference type="Rhea" id="RHEA:57888"/>
        <dbReference type="ChEBI" id="CHEBI:15378"/>
        <dbReference type="ChEBI" id="CHEBI:24646"/>
        <dbReference type="ChEBI" id="CHEBI:57540"/>
        <dbReference type="ChEBI" id="CHEBI:57945"/>
        <dbReference type="ChEBI" id="CHEBI:132124"/>
    </reaction>
</comment>
<dbReference type="PATRIC" id="fig|1579979.3.peg.614"/>
<dbReference type="RefSeq" id="WP_049724660.1">
    <property type="nucleotide sequence ID" value="NZ_CP012154.1"/>
</dbReference>
<keyword evidence="4" id="KW-1133">Transmembrane helix</keyword>
<feature type="transmembrane region" description="Helical" evidence="4">
    <location>
        <begin position="142"/>
        <end position="163"/>
    </location>
</feature>
<feature type="transmembrane region" description="Helical" evidence="4">
    <location>
        <begin position="30"/>
        <end position="49"/>
    </location>
</feature>
<dbReference type="Gene3D" id="1.20.120.1200">
    <property type="entry name" value="NADH-ubiquinone/plastoquinone oxidoreductase chain 6, subunit NuoJ"/>
    <property type="match status" value="1"/>
</dbReference>
<dbReference type="STRING" id="1579979.WM2015_609"/>
<dbReference type="GO" id="GO:0005886">
    <property type="term" value="C:plasma membrane"/>
    <property type="evidence" value="ECO:0007669"/>
    <property type="project" value="UniProtKB-SubCell"/>
</dbReference>
<dbReference type="InterPro" id="IPR042106">
    <property type="entry name" value="Nuo/plastoQ_OxRdtase_6_NuoJ"/>
</dbReference>
<keyword evidence="5" id="KW-0830">Ubiquinone</keyword>
<dbReference type="EMBL" id="CP012154">
    <property type="protein sequence ID" value="AKS40991.1"/>
    <property type="molecule type" value="Genomic_DNA"/>
</dbReference>
<keyword evidence="4" id="KW-1003">Cell membrane</keyword>
<comment type="similarity">
    <text evidence="1 4">Belongs to the complex I subunit 6 family.</text>
</comment>
<name>A0A0K0XTP1_9GAMM</name>
<dbReference type="GO" id="GO:0048038">
    <property type="term" value="F:quinone binding"/>
    <property type="evidence" value="ECO:0007669"/>
    <property type="project" value="UniProtKB-UniRule"/>
</dbReference>
<dbReference type="Pfam" id="PF00499">
    <property type="entry name" value="Oxidored_q3"/>
    <property type="match status" value="1"/>
</dbReference>
<keyword evidence="4" id="KW-0874">Quinone</keyword>
<keyword evidence="6" id="KW-1185">Reference proteome</keyword>
<keyword evidence="4" id="KW-0812">Transmembrane</keyword>
<dbReference type="InterPro" id="IPR001457">
    <property type="entry name" value="NADH_UbQ/plastoQ_OxRdtase_su6"/>
</dbReference>
<dbReference type="PANTHER" id="PTHR33269:SF17">
    <property type="entry name" value="NADH-UBIQUINONE OXIDOREDUCTASE CHAIN 6"/>
    <property type="match status" value="1"/>
</dbReference>
<dbReference type="GO" id="GO:0008137">
    <property type="term" value="F:NADH dehydrogenase (ubiquinone) activity"/>
    <property type="evidence" value="ECO:0007669"/>
    <property type="project" value="UniProtKB-UniRule"/>
</dbReference>
<comment type="subunit">
    <text evidence="3">Composed of 13 different subunits. Subunits NuoA, H, J, K, L, M, N constitute the membrane sector of the complex.</text>
</comment>
<feature type="transmembrane region" description="Helical" evidence="4">
    <location>
        <begin position="55"/>
        <end position="79"/>
    </location>
</feature>
<organism evidence="5 6">
    <name type="scientific">Wenzhouxiangella marina</name>
    <dbReference type="NCBI Taxonomy" id="1579979"/>
    <lineage>
        <taxon>Bacteria</taxon>
        <taxon>Pseudomonadati</taxon>
        <taxon>Pseudomonadota</taxon>
        <taxon>Gammaproteobacteria</taxon>
        <taxon>Chromatiales</taxon>
        <taxon>Wenzhouxiangellaceae</taxon>
        <taxon>Wenzhouxiangella</taxon>
    </lineage>
</organism>
<evidence type="ECO:0000256" key="2">
    <source>
        <dbReference type="ARBA" id="ARBA00019907"/>
    </source>
</evidence>
<accession>A0A0K0XTP1</accession>
<protein>
    <recommendedName>
        <fullName evidence="2 4">NADH-quinone oxidoreductase subunit J</fullName>
        <ecNumber evidence="4">7.1.1.-</ecNumber>
    </recommendedName>
</protein>
<dbReference type="KEGG" id="wma:WM2015_609"/>
<gene>
    <name evidence="5" type="ORF">WM2015_609</name>
</gene>
<feature type="transmembrane region" description="Helical" evidence="4">
    <location>
        <begin position="91"/>
        <end position="111"/>
    </location>
</feature>
<dbReference type="OrthoDB" id="9795409at2"/>
<proteinExistence type="inferred from homology"/>
<dbReference type="AlphaFoldDB" id="A0A0K0XTP1"/>
<evidence type="ECO:0000256" key="3">
    <source>
        <dbReference type="ARBA" id="ARBA00025811"/>
    </source>
</evidence>
<keyword evidence="4" id="KW-0520">NAD</keyword>
<evidence type="ECO:0000313" key="6">
    <source>
        <dbReference type="Proteomes" id="UP000066624"/>
    </source>
</evidence>
<reference evidence="5 6" key="1">
    <citation type="submission" date="2015-07" db="EMBL/GenBank/DDBJ databases">
        <authorList>
            <person name="Noorani M."/>
        </authorList>
    </citation>
    <scope>NUCLEOTIDE SEQUENCE [LARGE SCALE GENOMIC DNA]</scope>
    <source>
        <strain evidence="5 6">KCTC 42284</strain>
    </source>
</reference>
<dbReference type="NCBIfam" id="NF005164">
    <property type="entry name" value="PRK06638.1-4"/>
    <property type="match status" value="1"/>
</dbReference>
<dbReference type="Proteomes" id="UP000066624">
    <property type="component" value="Chromosome"/>
</dbReference>
<dbReference type="EC" id="7.1.1.-" evidence="4"/>
<evidence type="ECO:0000313" key="5">
    <source>
        <dbReference type="EMBL" id="AKS40991.1"/>
    </source>
</evidence>